<evidence type="ECO:0000256" key="8">
    <source>
        <dbReference type="ARBA" id="ARBA00022982"/>
    </source>
</evidence>
<comment type="subcellular location">
    <subcellularLocation>
        <location evidence="2">Membrane</location>
    </subcellularLocation>
</comment>
<name>A0A7S3HS29_9STRA</name>
<comment type="cofactor">
    <cofactor evidence="1">
        <name>Fe cation</name>
        <dbReference type="ChEBI" id="CHEBI:24875"/>
    </cofactor>
</comment>
<reference evidence="13" key="1">
    <citation type="submission" date="2021-01" db="EMBL/GenBank/DDBJ databases">
        <authorList>
            <person name="Corre E."/>
            <person name="Pelletier E."/>
            <person name="Niang G."/>
            <person name="Scheremetjew M."/>
            <person name="Finn R."/>
            <person name="Kale V."/>
            <person name="Holt S."/>
            <person name="Cochrane G."/>
            <person name="Meng A."/>
            <person name="Brown T."/>
            <person name="Cohen L."/>
        </authorList>
    </citation>
    <scope>NUCLEOTIDE SEQUENCE</scope>
    <source>
        <strain evidence="13">CCAP 955/1</strain>
    </source>
</reference>
<evidence type="ECO:0000256" key="4">
    <source>
        <dbReference type="ARBA" id="ARBA00022448"/>
    </source>
</evidence>
<dbReference type="EMBL" id="HBIC01063225">
    <property type="protein sequence ID" value="CAE0303582.1"/>
    <property type="molecule type" value="Transcribed_RNA"/>
</dbReference>
<dbReference type="GO" id="GO:0016020">
    <property type="term" value="C:membrane"/>
    <property type="evidence" value="ECO:0007669"/>
    <property type="project" value="UniProtKB-SubCell"/>
</dbReference>
<keyword evidence="6" id="KW-0812">Transmembrane</keyword>
<evidence type="ECO:0000256" key="2">
    <source>
        <dbReference type="ARBA" id="ARBA00004370"/>
    </source>
</evidence>
<evidence type="ECO:0000256" key="1">
    <source>
        <dbReference type="ARBA" id="ARBA00001962"/>
    </source>
</evidence>
<keyword evidence="12" id="KW-0472">Membrane</keyword>
<dbReference type="GO" id="GO:0005739">
    <property type="term" value="C:mitochondrion"/>
    <property type="evidence" value="ECO:0007669"/>
    <property type="project" value="TreeGrafter"/>
</dbReference>
<keyword evidence="5" id="KW-0679">Respiratory chain</keyword>
<dbReference type="InterPro" id="IPR038659">
    <property type="entry name" value="AOX_sf"/>
</dbReference>
<dbReference type="GO" id="GO:0046872">
    <property type="term" value="F:metal ion binding"/>
    <property type="evidence" value="ECO:0007669"/>
    <property type="project" value="UniProtKB-KW"/>
</dbReference>
<protein>
    <submittedName>
        <fullName evidence="13">Uncharacterized protein</fullName>
    </submittedName>
</protein>
<dbReference type="GO" id="GO:0009916">
    <property type="term" value="F:alternative oxidase activity"/>
    <property type="evidence" value="ECO:0007669"/>
    <property type="project" value="InterPro"/>
</dbReference>
<evidence type="ECO:0000313" key="13">
    <source>
        <dbReference type="EMBL" id="CAE0303582.1"/>
    </source>
</evidence>
<sequence length="117" mass="12906">MLKEAGKEQARMDILLHLRAPGPLSRMLLAGTQATLGHGFLIAHQVSPSFCHWFSGYVEEESIKAYAKLIEEIDADRLQSFAKAEAPAAAREHYGLPEGAPLREVFKCILAEGMLSR</sequence>
<evidence type="ECO:0000256" key="6">
    <source>
        <dbReference type="ARBA" id="ARBA00022692"/>
    </source>
</evidence>
<accession>A0A7S3HS29</accession>
<keyword evidence="4" id="KW-0813">Transport</keyword>
<organism evidence="13">
    <name type="scientific">Spumella elongata</name>
    <dbReference type="NCBI Taxonomy" id="89044"/>
    <lineage>
        <taxon>Eukaryota</taxon>
        <taxon>Sar</taxon>
        <taxon>Stramenopiles</taxon>
        <taxon>Ochrophyta</taxon>
        <taxon>Chrysophyceae</taxon>
        <taxon>Chromulinales</taxon>
        <taxon>Chromulinaceae</taxon>
        <taxon>Spumella</taxon>
    </lineage>
</organism>
<keyword evidence="11" id="KW-0408">Iron</keyword>
<gene>
    <name evidence="13" type="ORF">SELO1098_LOCUS32440</name>
</gene>
<evidence type="ECO:0000256" key="12">
    <source>
        <dbReference type="ARBA" id="ARBA00023136"/>
    </source>
</evidence>
<evidence type="ECO:0000256" key="7">
    <source>
        <dbReference type="ARBA" id="ARBA00022723"/>
    </source>
</evidence>
<keyword evidence="9" id="KW-1133">Transmembrane helix</keyword>
<keyword evidence="8" id="KW-0249">Electron transport</keyword>
<comment type="similarity">
    <text evidence="3">Belongs to the alternative oxidase family.</text>
</comment>
<dbReference type="GO" id="GO:0010230">
    <property type="term" value="P:alternative respiration"/>
    <property type="evidence" value="ECO:0007669"/>
    <property type="project" value="TreeGrafter"/>
</dbReference>
<evidence type="ECO:0000256" key="10">
    <source>
        <dbReference type="ARBA" id="ARBA00023002"/>
    </source>
</evidence>
<evidence type="ECO:0000256" key="3">
    <source>
        <dbReference type="ARBA" id="ARBA00008388"/>
    </source>
</evidence>
<evidence type="ECO:0000256" key="9">
    <source>
        <dbReference type="ARBA" id="ARBA00022989"/>
    </source>
</evidence>
<dbReference type="InterPro" id="IPR002680">
    <property type="entry name" value="AOX"/>
</dbReference>
<dbReference type="Gene3D" id="1.20.1260.140">
    <property type="entry name" value="Alternative oxidase"/>
    <property type="match status" value="1"/>
</dbReference>
<evidence type="ECO:0000256" key="5">
    <source>
        <dbReference type="ARBA" id="ARBA00022660"/>
    </source>
</evidence>
<evidence type="ECO:0000256" key="11">
    <source>
        <dbReference type="ARBA" id="ARBA00023004"/>
    </source>
</evidence>
<dbReference type="AlphaFoldDB" id="A0A7S3HS29"/>
<dbReference type="Pfam" id="PF01786">
    <property type="entry name" value="AOX"/>
    <property type="match status" value="1"/>
</dbReference>
<dbReference type="PANTHER" id="PTHR31803">
    <property type="entry name" value="ALTERNATIVE OXIDASE"/>
    <property type="match status" value="1"/>
</dbReference>
<dbReference type="PANTHER" id="PTHR31803:SF3">
    <property type="entry name" value="ALTERNATIVE OXIDASE"/>
    <property type="match status" value="1"/>
</dbReference>
<proteinExistence type="inferred from homology"/>
<keyword evidence="7" id="KW-0479">Metal-binding</keyword>
<keyword evidence="10" id="KW-0560">Oxidoreductase</keyword>